<comment type="caution">
    <text evidence="1">The sequence shown here is derived from an EMBL/GenBank/DDBJ whole genome shotgun (WGS) entry which is preliminary data.</text>
</comment>
<evidence type="ECO:0000313" key="2">
    <source>
        <dbReference type="Proteomes" id="UP000004510"/>
    </source>
</evidence>
<name>D4XAQ9_9BURK</name>
<organism evidence="1 2">
    <name type="scientific">Achromobacter piechaudii ATCC 43553</name>
    <dbReference type="NCBI Taxonomy" id="742159"/>
    <lineage>
        <taxon>Bacteria</taxon>
        <taxon>Pseudomonadati</taxon>
        <taxon>Pseudomonadota</taxon>
        <taxon>Betaproteobacteria</taxon>
        <taxon>Burkholderiales</taxon>
        <taxon>Alcaligenaceae</taxon>
        <taxon>Achromobacter</taxon>
    </lineage>
</organism>
<proteinExistence type="predicted"/>
<evidence type="ECO:0000313" key="1">
    <source>
        <dbReference type="EMBL" id="EFF76071.1"/>
    </source>
</evidence>
<accession>D4XAQ9</accession>
<dbReference type="EMBL" id="ADMS01000056">
    <property type="protein sequence ID" value="EFF76071.1"/>
    <property type="molecule type" value="Genomic_DNA"/>
</dbReference>
<dbReference type="AlphaFoldDB" id="D4XAQ9"/>
<dbReference type="Proteomes" id="UP000004510">
    <property type="component" value="Unassembled WGS sequence"/>
</dbReference>
<dbReference type="HOGENOM" id="CLU_156499_0_0_4"/>
<reference evidence="2" key="1">
    <citation type="submission" date="2010-03" db="EMBL/GenBank/DDBJ databases">
        <title>Complete sequence of Mobiluncus curtisii ATCC 43063.</title>
        <authorList>
            <person name="Muzny D."/>
            <person name="Qin X."/>
            <person name="Deng J."/>
            <person name="Jiang H."/>
            <person name="Liu Y."/>
            <person name="Qu J."/>
            <person name="Song X.-Z."/>
            <person name="Zhang L."/>
            <person name="Thornton R."/>
            <person name="Coyle M."/>
            <person name="Francisco L."/>
            <person name="Jackson L."/>
            <person name="Javaid M."/>
            <person name="Korchina V."/>
            <person name="Kovar C."/>
            <person name="Mata R."/>
            <person name="Mathew T."/>
            <person name="Ngo R."/>
            <person name="Nguyen L."/>
            <person name="Nguyen N."/>
            <person name="Okwuonu G."/>
            <person name="Ongeri F."/>
            <person name="Pham C."/>
            <person name="Simmons D."/>
            <person name="Wilczek-Boney K."/>
            <person name="Hale W."/>
            <person name="Jakkamsetti A."/>
            <person name="Pham P."/>
            <person name="Ruth R."/>
            <person name="San Lucas F."/>
            <person name="Warren J."/>
            <person name="Zhang J."/>
            <person name="Zhao Z."/>
            <person name="Zhou C."/>
            <person name="Zhu D."/>
            <person name="Lee S."/>
            <person name="Bess C."/>
            <person name="Blankenburg K."/>
            <person name="Forbes L."/>
            <person name="Fu Q."/>
            <person name="Gubbala S."/>
            <person name="Hirani K."/>
            <person name="Jayaseelan J.C."/>
            <person name="Lara F."/>
            <person name="Munidasa M."/>
            <person name="Palculict T."/>
            <person name="Patil S."/>
            <person name="Pu L.-L."/>
            <person name="Saada N."/>
            <person name="Tang L."/>
            <person name="Weissenberger G."/>
            <person name="Zhu Y."/>
            <person name="Hemphill L."/>
            <person name="Shang Y."/>
            <person name="Youmans B."/>
            <person name="Ayvaz T."/>
            <person name="Ross M."/>
            <person name="Santibanez J."/>
            <person name="Aqrawi P."/>
            <person name="Gross S."/>
            <person name="Joshi V."/>
            <person name="Fowler G."/>
            <person name="Nazareth L."/>
            <person name="Reid J."/>
            <person name="Worley K."/>
            <person name="Petrosino J."/>
            <person name="Highlander S."/>
            <person name="Gibbs R."/>
            <person name="Gibbs R."/>
        </authorList>
    </citation>
    <scope>NUCLEOTIDE SEQUENCE [LARGE SCALE GENOMIC DNA]</scope>
    <source>
        <strain evidence="2">ATCC 43553</strain>
    </source>
</reference>
<protein>
    <submittedName>
        <fullName evidence="1">Toxin-antitoxin system, antitoxin component, ribbon-helix-helix domain protein</fullName>
    </submittedName>
</protein>
<dbReference type="eggNOG" id="ENOG503328J">
    <property type="taxonomic scope" value="Bacteria"/>
</dbReference>
<sequence length="119" mass="12948">MGETMSKANKILGTDDAWENGELGNSLDNARVASPDAHAAVEEALSMQMISIRLPKAVIEDFKAIAAVEGIGYQPLMREALTRFAACEAKRITHELALKKVRDREIEQATSSLGHKRAA</sequence>
<gene>
    <name evidence="1" type="ORF">HMPREF0004_2556</name>
</gene>